<dbReference type="VEuPathDB" id="FungiDB:ASPFODRAFT_217106"/>
<dbReference type="EMBL" id="KV878239">
    <property type="protein sequence ID" value="OJZ88389.1"/>
    <property type="molecule type" value="Genomic_DNA"/>
</dbReference>
<evidence type="ECO:0008006" key="4">
    <source>
        <dbReference type="Google" id="ProtNLM"/>
    </source>
</evidence>
<feature type="region of interest" description="Disordered" evidence="1">
    <location>
        <begin position="29"/>
        <end position="55"/>
    </location>
</feature>
<organism evidence="2 3">
    <name type="scientific">Aspergillus luchuensis (strain CBS 106.47)</name>
    <dbReference type="NCBI Taxonomy" id="1137211"/>
    <lineage>
        <taxon>Eukaryota</taxon>
        <taxon>Fungi</taxon>
        <taxon>Dikarya</taxon>
        <taxon>Ascomycota</taxon>
        <taxon>Pezizomycotina</taxon>
        <taxon>Eurotiomycetes</taxon>
        <taxon>Eurotiomycetidae</taxon>
        <taxon>Eurotiales</taxon>
        <taxon>Aspergillaceae</taxon>
        <taxon>Aspergillus</taxon>
        <taxon>Aspergillus subgen. Circumdati</taxon>
    </lineage>
</organism>
<evidence type="ECO:0000256" key="1">
    <source>
        <dbReference type="SAM" id="MobiDB-lite"/>
    </source>
</evidence>
<sequence length="487" mass="56085">MHFIISTDNKKPDRSTRRLIRSHVMQGINKGRPRYDRRKKPNPIQQDQIPSPQSAEVYQDPNIIPSTSELVVGPHPSFAQFAVQVDSRTFADILQFAKLSMQMFFPLGFLIEFDHRDKSWFHDSIRSDAAYLHLTVSASEVFMGSVHGRQHSDELLSNRRTMLHFTKGVQILRERLTGVDLRTKISDFTVRTVLMLAMTAHLMGQSEVAQKHMEGIRTIMDLRGGLRLFESQKILIELFRWDLGLALQNNTTPIFFRDTFLEPLTPFPTIFNPTPTQTNNPQLHLDPTLKTTFHVLQNFCTLINTSITETPQRRLTPDIMPSTLSSVMYRLLQMLFPPNSNNETFRLGLLTFCHHTFLQWQDKTLPFVFFPASYQPHLLSFMGQCQQHPDDAGEDEGEDSLELILWLLMVGILALPPLPAFQGTDLWLRGCLREWLERVGIRTWGELREIMKRFLWVDLMHDLAGEGVFGDVLKGMNCADSSFTRCI</sequence>
<feature type="compositionally biased region" description="Low complexity" evidence="1">
    <location>
        <begin position="42"/>
        <end position="54"/>
    </location>
</feature>
<evidence type="ECO:0000313" key="2">
    <source>
        <dbReference type="EMBL" id="OJZ88389.1"/>
    </source>
</evidence>
<dbReference type="AlphaFoldDB" id="A0A1M3TNM3"/>
<name>A0A1M3TNM3_ASPLC</name>
<dbReference type="PANTHER" id="PTHR37540:SF5">
    <property type="entry name" value="TRANSCRIPTION FACTOR DOMAIN-CONTAINING PROTEIN"/>
    <property type="match status" value="1"/>
</dbReference>
<protein>
    <recommendedName>
        <fullName evidence="4">Transcription factor domain-containing protein</fullName>
    </recommendedName>
</protein>
<dbReference type="PANTHER" id="PTHR37540">
    <property type="entry name" value="TRANSCRIPTION FACTOR (ACR-2), PUTATIVE-RELATED-RELATED"/>
    <property type="match status" value="1"/>
</dbReference>
<evidence type="ECO:0000313" key="3">
    <source>
        <dbReference type="Proteomes" id="UP000184063"/>
    </source>
</evidence>
<gene>
    <name evidence="2" type="ORF">ASPFODRAFT_217106</name>
</gene>
<proteinExistence type="predicted"/>
<accession>A0A1M3TNM3</accession>
<feature type="compositionally biased region" description="Basic residues" evidence="1">
    <location>
        <begin position="31"/>
        <end position="41"/>
    </location>
</feature>
<dbReference type="Proteomes" id="UP000184063">
    <property type="component" value="Unassembled WGS sequence"/>
</dbReference>
<reference evidence="3" key="1">
    <citation type="journal article" date="2017" name="Genome Biol.">
        <title>Comparative genomics reveals high biological diversity and specific adaptations in the industrially and medically important fungal genus Aspergillus.</title>
        <authorList>
            <person name="de Vries R.P."/>
            <person name="Riley R."/>
            <person name="Wiebenga A."/>
            <person name="Aguilar-Osorio G."/>
            <person name="Amillis S."/>
            <person name="Uchima C.A."/>
            <person name="Anderluh G."/>
            <person name="Asadollahi M."/>
            <person name="Askin M."/>
            <person name="Barry K."/>
            <person name="Battaglia E."/>
            <person name="Bayram O."/>
            <person name="Benocci T."/>
            <person name="Braus-Stromeyer S.A."/>
            <person name="Caldana C."/>
            <person name="Canovas D."/>
            <person name="Cerqueira G.C."/>
            <person name="Chen F."/>
            <person name="Chen W."/>
            <person name="Choi C."/>
            <person name="Clum A."/>
            <person name="Dos Santos R.A."/>
            <person name="Damasio A.R."/>
            <person name="Diallinas G."/>
            <person name="Emri T."/>
            <person name="Fekete E."/>
            <person name="Flipphi M."/>
            <person name="Freyberg S."/>
            <person name="Gallo A."/>
            <person name="Gournas C."/>
            <person name="Habgood R."/>
            <person name="Hainaut M."/>
            <person name="Harispe M.L."/>
            <person name="Henrissat B."/>
            <person name="Hilden K.S."/>
            <person name="Hope R."/>
            <person name="Hossain A."/>
            <person name="Karabika E."/>
            <person name="Karaffa L."/>
            <person name="Karanyi Z."/>
            <person name="Krasevec N."/>
            <person name="Kuo A."/>
            <person name="Kusch H."/>
            <person name="LaButti K."/>
            <person name="Lagendijk E.L."/>
            <person name="Lapidus A."/>
            <person name="Levasseur A."/>
            <person name="Lindquist E."/>
            <person name="Lipzen A."/>
            <person name="Logrieco A.F."/>
            <person name="MacCabe A."/>
            <person name="Maekelae M.R."/>
            <person name="Malavazi I."/>
            <person name="Melin P."/>
            <person name="Meyer V."/>
            <person name="Mielnichuk N."/>
            <person name="Miskei M."/>
            <person name="Molnar A.P."/>
            <person name="Mule G."/>
            <person name="Ngan C.Y."/>
            <person name="Orejas M."/>
            <person name="Orosz E."/>
            <person name="Ouedraogo J.P."/>
            <person name="Overkamp K.M."/>
            <person name="Park H.-S."/>
            <person name="Perrone G."/>
            <person name="Piumi F."/>
            <person name="Punt P.J."/>
            <person name="Ram A.F."/>
            <person name="Ramon A."/>
            <person name="Rauscher S."/>
            <person name="Record E."/>
            <person name="Riano-Pachon D.M."/>
            <person name="Robert V."/>
            <person name="Roehrig J."/>
            <person name="Ruller R."/>
            <person name="Salamov A."/>
            <person name="Salih N.S."/>
            <person name="Samson R.A."/>
            <person name="Sandor E."/>
            <person name="Sanguinetti M."/>
            <person name="Schuetze T."/>
            <person name="Sepcic K."/>
            <person name="Shelest E."/>
            <person name="Sherlock G."/>
            <person name="Sophianopoulou V."/>
            <person name="Squina F.M."/>
            <person name="Sun H."/>
            <person name="Susca A."/>
            <person name="Todd R.B."/>
            <person name="Tsang A."/>
            <person name="Unkles S.E."/>
            <person name="van de Wiele N."/>
            <person name="van Rossen-Uffink D."/>
            <person name="Oliveira J.V."/>
            <person name="Vesth T.C."/>
            <person name="Visser J."/>
            <person name="Yu J.-H."/>
            <person name="Zhou M."/>
            <person name="Andersen M.R."/>
            <person name="Archer D.B."/>
            <person name="Baker S.E."/>
            <person name="Benoit I."/>
            <person name="Brakhage A.A."/>
            <person name="Braus G.H."/>
            <person name="Fischer R."/>
            <person name="Frisvad J.C."/>
            <person name="Goldman G.H."/>
            <person name="Houbraken J."/>
            <person name="Oakley B."/>
            <person name="Pocsi I."/>
            <person name="Scazzocchio C."/>
            <person name="Seiboth B."/>
            <person name="vanKuyk P.A."/>
            <person name="Wortman J."/>
            <person name="Dyer P.S."/>
            <person name="Grigoriev I.V."/>
        </authorList>
    </citation>
    <scope>NUCLEOTIDE SEQUENCE [LARGE SCALE GENOMIC DNA]</scope>
    <source>
        <strain evidence="3">CBS 106.47</strain>
    </source>
</reference>
<dbReference type="OrthoDB" id="4158087at2759"/>